<feature type="domain" description="Carboxylesterase type B" evidence="2">
    <location>
        <begin position="53"/>
        <end position="549"/>
    </location>
</feature>
<keyword evidence="1" id="KW-0732">Signal</keyword>
<dbReference type="Gene3D" id="3.40.50.1820">
    <property type="entry name" value="alpha/beta hydrolase"/>
    <property type="match status" value="1"/>
</dbReference>
<dbReference type="InterPro" id="IPR002018">
    <property type="entry name" value="CarbesteraseB"/>
</dbReference>
<comment type="caution">
    <text evidence="3">The sequence shown here is derived from an EMBL/GenBank/DDBJ whole genome shotgun (WGS) entry which is preliminary data.</text>
</comment>
<dbReference type="InterPro" id="IPR050309">
    <property type="entry name" value="Type-B_Carboxylest/Lipase"/>
</dbReference>
<dbReference type="SUPFAM" id="SSF53474">
    <property type="entry name" value="alpha/beta-Hydrolases"/>
    <property type="match status" value="1"/>
</dbReference>
<evidence type="ECO:0000313" key="4">
    <source>
        <dbReference type="Proteomes" id="UP001274830"/>
    </source>
</evidence>
<dbReference type="InterPro" id="IPR029058">
    <property type="entry name" value="AB_hydrolase_fold"/>
</dbReference>
<dbReference type="Proteomes" id="UP001274830">
    <property type="component" value="Unassembled WGS sequence"/>
</dbReference>
<dbReference type="PROSITE" id="PS00941">
    <property type="entry name" value="CARBOXYLESTERASE_B_2"/>
    <property type="match status" value="1"/>
</dbReference>
<feature type="chain" id="PRO_5042177612" description="Carboxylesterase type B domain-containing protein" evidence="1">
    <location>
        <begin position="20"/>
        <end position="607"/>
    </location>
</feature>
<accession>A0AAE0WPF0</accession>
<dbReference type="InterPro" id="IPR019819">
    <property type="entry name" value="Carboxylesterase_B_CS"/>
</dbReference>
<keyword evidence="4" id="KW-1185">Reference proteome</keyword>
<name>A0AAE0WPF0_9PEZI</name>
<evidence type="ECO:0000256" key="1">
    <source>
        <dbReference type="SAM" id="SignalP"/>
    </source>
</evidence>
<dbReference type="PANTHER" id="PTHR11559">
    <property type="entry name" value="CARBOXYLESTERASE"/>
    <property type="match status" value="1"/>
</dbReference>
<feature type="signal peptide" evidence="1">
    <location>
        <begin position="1"/>
        <end position="19"/>
    </location>
</feature>
<evidence type="ECO:0000259" key="2">
    <source>
        <dbReference type="Pfam" id="PF00135"/>
    </source>
</evidence>
<organism evidence="3 4">
    <name type="scientific">Recurvomyces mirabilis</name>
    <dbReference type="NCBI Taxonomy" id="574656"/>
    <lineage>
        <taxon>Eukaryota</taxon>
        <taxon>Fungi</taxon>
        <taxon>Dikarya</taxon>
        <taxon>Ascomycota</taxon>
        <taxon>Pezizomycotina</taxon>
        <taxon>Dothideomycetes</taxon>
        <taxon>Dothideomycetidae</taxon>
        <taxon>Mycosphaerellales</taxon>
        <taxon>Teratosphaeriaceae</taxon>
        <taxon>Recurvomyces</taxon>
    </lineage>
</organism>
<protein>
    <recommendedName>
        <fullName evidence="2">Carboxylesterase type B domain-containing protein</fullName>
    </recommendedName>
</protein>
<dbReference type="EMBL" id="JAUTXT010000015">
    <property type="protein sequence ID" value="KAK3675413.1"/>
    <property type="molecule type" value="Genomic_DNA"/>
</dbReference>
<dbReference type="AlphaFoldDB" id="A0AAE0WPF0"/>
<proteinExistence type="predicted"/>
<sequence>MLSSLHIILLGFFLIKCNGHGSISDTPSVLAQSKLVTSLIVDLGYEQYQGYHNSSFNLNTWLGIRYAAPPVASLRWRAPQKPARNRDKVIKAAAFPPRCPQGPQAPLVPNYNYTGSEDCLFLSVYSPANASGPLPVFVWIHGGGYGGGQGNQDIGNLSAINHDGFVSVVIQYRLGAFGFLASDEVYNDGNVNAGLLDQHAALQWVQEHIYLFNGDPRRVTIAGESAGAGSVMLQAMAYNGTLGTSLFNNIIAASPYLPLQYPFYGWQPSQAYYTFARAVGCDLGRAYGNSSVTIIACLRAAPSHKLQQANAEVGASGTWGTWAFLPTTDFQFIHHRPSEQLARRAVNGLRVLSGNNAMEGAAFVIPNITTDAEFEAWLRLEYPLLSTADLNDIHTMYYAPGINATIPFATCGDCNGATAINVGSEAVGPGQRAINLYSETTFVCPSYWLAEAFDPKYGKQAFKYQYSVPAAQHGADLSAEGLRAETINVSPDFYKAFTTVWGNFITDGNPSIASSLANGNSNASYNAASRWPLFYTQGQGAYQMLNLNETGGIEYSAHVVAYPEPNVEQYKGPGLRNSIRQVDAYTWEGGRGARCDFWKRIGRRVPE</sequence>
<gene>
    <name evidence="3" type="ORF">LTR78_004923</name>
</gene>
<reference evidence="3" key="1">
    <citation type="submission" date="2023-07" db="EMBL/GenBank/DDBJ databases">
        <title>Black Yeasts Isolated from many extreme environments.</title>
        <authorList>
            <person name="Coleine C."/>
            <person name="Stajich J.E."/>
            <person name="Selbmann L."/>
        </authorList>
    </citation>
    <scope>NUCLEOTIDE SEQUENCE</scope>
    <source>
        <strain evidence="3">CCFEE 5485</strain>
    </source>
</reference>
<dbReference type="Pfam" id="PF00135">
    <property type="entry name" value="COesterase"/>
    <property type="match status" value="1"/>
</dbReference>
<evidence type="ECO:0000313" key="3">
    <source>
        <dbReference type="EMBL" id="KAK3675413.1"/>
    </source>
</evidence>